<dbReference type="InterPro" id="IPR001279">
    <property type="entry name" value="Metallo-B-lactamas"/>
</dbReference>
<dbReference type="SMART" id="SM00849">
    <property type="entry name" value="Lactamase_B"/>
    <property type="match status" value="1"/>
</dbReference>
<gene>
    <name evidence="2" type="ORF">LP43_0208</name>
</gene>
<evidence type="ECO:0000313" key="2">
    <source>
        <dbReference type="EMBL" id="KGM07792.1"/>
    </source>
</evidence>
<sequence length="209" mass="23617">MVKQVLADVWETRVESPFPGLTTHAYLLTRDMGNVLFYNTSQQADIEHMLALGGVRYQFLSHRDELGESVKQIRTQFDAQLGGHLNEQAEFAEVCTPDIVFFKRQKLLENVEVIPTPGHTPGSCCFLVHSEHNRTYLFTGDTLYLTDDGWQPGMLSFSDRDALLESLKLLQTLQPDVVFSSAFSGFSGYRKVSGHWSDEVQQAINVLKD</sequence>
<dbReference type="Proteomes" id="UP000029999">
    <property type="component" value="Unassembled WGS sequence"/>
</dbReference>
<organism evidence="2 3">
    <name type="scientific">Methylophaga thiooxydans</name>
    <dbReference type="NCBI Taxonomy" id="392484"/>
    <lineage>
        <taxon>Bacteria</taxon>
        <taxon>Pseudomonadati</taxon>
        <taxon>Pseudomonadota</taxon>
        <taxon>Gammaproteobacteria</taxon>
        <taxon>Thiotrichales</taxon>
        <taxon>Piscirickettsiaceae</taxon>
        <taxon>Methylophaga</taxon>
    </lineage>
</organism>
<dbReference type="AlphaFoldDB" id="A0A0A0BJG5"/>
<accession>A0A0A0BJG5</accession>
<dbReference type="Pfam" id="PF00753">
    <property type="entry name" value="Lactamase_B"/>
    <property type="match status" value="1"/>
</dbReference>
<dbReference type="EMBL" id="JRQD01000001">
    <property type="protein sequence ID" value="KGM07792.1"/>
    <property type="molecule type" value="Genomic_DNA"/>
</dbReference>
<dbReference type="RefSeq" id="WP_281085087.1">
    <property type="nucleotide sequence ID" value="NZ_JRQD01000001.1"/>
</dbReference>
<name>A0A0A0BJG5_9GAMM</name>
<dbReference type="InterPro" id="IPR036866">
    <property type="entry name" value="RibonucZ/Hydroxyglut_hydro"/>
</dbReference>
<dbReference type="Gene3D" id="3.60.15.10">
    <property type="entry name" value="Ribonuclease Z/Hydroxyacylglutathione hydrolase-like"/>
    <property type="match status" value="1"/>
</dbReference>
<dbReference type="PANTHER" id="PTHR42773:SF1">
    <property type="entry name" value="METALLO-BETA-LACTAMASE FAMILY PROTEIN"/>
    <property type="match status" value="1"/>
</dbReference>
<comment type="caution">
    <text evidence="2">The sequence shown here is derived from an EMBL/GenBank/DDBJ whole genome shotgun (WGS) entry which is preliminary data.</text>
</comment>
<protein>
    <submittedName>
        <fullName evidence="2">Metallo-beta-lactamase superfamily protein</fullName>
    </submittedName>
</protein>
<dbReference type="STRING" id="392484.LP43_0208"/>
<proteinExistence type="predicted"/>
<dbReference type="SUPFAM" id="SSF56281">
    <property type="entry name" value="Metallo-hydrolase/oxidoreductase"/>
    <property type="match status" value="1"/>
</dbReference>
<reference evidence="2 3" key="1">
    <citation type="submission" date="2014-09" db="EMBL/GenBank/DDBJ databases">
        <authorList>
            <person name="Grob C."/>
            <person name="Taubert M."/>
            <person name="Howat A.M."/>
            <person name="Burns O.J."/>
            <person name="Dixon J.L."/>
            <person name="Chen Y."/>
            <person name="Murrell J.C."/>
        </authorList>
    </citation>
    <scope>NUCLEOTIDE SEQUENCE [LARGE SCALE GENOMIC DNA]</scope>
    <source>
        <strain evidence="2">L4</strain>
    </source>
</reference>
<feature type="domain" description="Metallo-beta-lactamase" evidence="1">
    <location>
        <begin position="22"/>
        <end position="181"/>
    </location>
</feature>
<evidence type="ECO:0000259" key="1">
    <source>
        <dbReference type="SMART" id="SM00849"/>
    </source>
</evidence>
<dbReference type="PANTHER" id="PTHR42773">
    <property type="entry name" value="METALLO-BETA-LACTAMASE-RELATED"/>
    <property type="match status" value="1"/>
</dbReference>
<evidence type="ECO:0000313" key="3">
    <source>
        <dbReference type="Proteomes" id="UP000029999"/>
    </source>
</evidence>